<protein>
    <recommendedName>
        <fullName evidence="4">CoA-dependent acyltransferase</fullName>
    </recommendedName>
</protein>
<evidence type="ECO:0000313" key="2">
    <source>
        <dbReference type="EMBL" id="EJD40844.1"/>
    </source>
</evidence>
<feature type="region of interest" description="Disordered" evidence="1">
    <location>
        <begin position="185"/>
        <end position="220"/>
    </location>
</feature>
<dbReference type="EMBL" id="JH687798">
    <property type="protein sequence ID" value="EJD40844.1"/>
    <property type="molecule type" value="Genomic_DNA"/>
</dbReference>
<dbReference type="AlphaFoldDB" id="J0WY62"/>
<reference evidence="3" key="1">
    <citation type="journal article" date="2012" name="Science">
        <title>The Paleozoic origin of enzymatic lignin decomposition reconstructed from 31 fungal genomes.</title>
        <authorList>
            <person name="Floudas D."/>
            <person name="Binder M."/>
            <person name="Riley R."/>
            <person name="Barry K."/>
            <person name="Blanchette R.A."/>
            <person name="Henrissat B."/>
            <person name="Martinez A.T."/>
            <person name="Otillar R."/>
            <person name="Spatafora J.W."/>
            <person name="Yadav J.S."/>
            <person name="Aerts A."/>
            <person name="Benoit I."/>
            <person name="Boyd A."/>
            <person name="Carlson A."/>
            <person name="Copeland A."/>
            <person name="Coutinho P.M."/>
            <person name="de Vries R.P."/>
            <person name="Ferreira P."/>
            <person name="Findley K."/>
            <person name="Foster B."/>
            <person name="Gaskell J."/>
            <person name="Glotzer D."/>
            <person name="Gorecki P."/>
            <person name="Heitman J."/>
            <person name="Hesse C."/>
            <person name="Hori C."/>
            <person name="Igarashi K."/>
            <person name="Jurgens J.A."/>
            <person name="Kallen N."/>
            <person name="Kersten P."/>
            <person name="Kohler A."/>
            <person name="Kuees U."/>
            <person name="Kumar T.K.A."/>
            <person name="Kuo A."/>
            <person name="LaButti K."/>
            <person name="Larrondo L.F."/>
            <person name="Lindquist E."/>
            <person name="Ling A."/>
            <person name="Lombard V."/>
            <person name="Lucas S."/>
            <person name="Lundell T."/>
            <person name="Martin R."/>
            <person name="McLaughlin D.J."/>
            <person name="Morgenstern I."/>
            <person name="Morin E."/>
            <person name="Murat C."/>
            <person name="Nagy L.G."/>
            <person name="Nolan M."/>
            <person name="Ohm R.A."/>
            <person name="Patyshakuliyeva A."/>
            <person name="Rokas A."/>
            <person name="Ruiz-Duenas F.J."/>
            <person name="Sabat G."/>
            <person name="Salamov A."/>
            <person name="Samejima M."/>
            <person name="Schmutz J."/>
            <person name="Slot J.C."/>
            <person name="St John F."/>
            <person name="Stenlid J."/>
            <person name="Sun H."/>
            <person name="Sun S."/>
            <person name="Syed K."/>
            <person name="Tsang A."/>
            <person name="Wiebenga A."/>
            <person name="Young D."/>
            <person name="Pisabarro A."/>
            <person name="Eastwood D.C."/>
            <person name="Martin F."/>
            <person name="Cullen D."/>
            <person name="Grigoriev I.V."/>
            <person name="Hibbett D.S."/>
        </authorList>
    </citation>
    <scope>NUCLEOTIDE SEQUENCE [LARGE SCALE GENOMIC DNA]</scope>
    <source>
        <strain evidence="3">TFB10046</strain>
    </source>
</reference>
<dbReference type="Gene3D" id="3.30.559.30">
    <property type="entry name" value="Nonribosomal peptide synthetase, condensation domain"/>
    <property type="match status" value="1"/>
</dbReference>
<evidence type="ECO:0000256" key="1">
    <source>
        <dbReference type="SAM" id="MobiDB-lite"/>
    </source>
</evidence>
<dbReference type="Gene3D" id="3.30.559.10">
    <property type="entry name" value="Chloramphenicol acetyltransferase-like domain"/>
    <property type="match status" value="1"/>
</dbReference>
<evidence type="ECO:0008006" key="4">
    <source>
        <dbReference type="Google" id="ProtNLM"/>
    </source>
</evidence>
<dbReference type="InterPro" id="IPR052058">
    <property type="entry name" value="Alcohol_O-acetyltransferase"/>
</dbReference>
<feature type="region of interest" description="Disordered" evidence="1">
    <location>
        <begin position="469"/>
        <end position="495"/>
    </location>
</feature>
<organism evidence="2 3">
    <name type="scientific">Auricularia subglabra (strain TFB-10046 / SS5)</name>
    <name type="common">White-rot fungus</name>
    <name type="synonym">Auricularia delicata (strain TFB10046)</name>
    <dbReference type="NCBI Taxonomy" id="717982"/>
    <lineage>
        <taxon>Eukaryota</taxon>
        <taxon>Fungi</taxon>
        <taxon>Dikarya</taxon>
        <taxon>Basidiomycota</taxon>
        <taxon>Agaricomycotina</taxon>
        <taxon>Agaricomycetes</taxon>
        <taxon>Auriculariales</taxon>
        <taxon>Auriculariaceae</taxon>
        <taxon>Auricularia</taxon>
    </lineage>
</organism>
<dbReference type="InParanoid" id="J0WY62"/>
<name>J0WY62_AURST</name>
<feature type="compositionally biased region" description="Basic and acidic residues" evidence="1">
    <location>
        <begin position="469"/>
        <end position="479"/>
    </location>
</feature>
<dbReference type="eggNOG" id="ENOG502QWC3">
    <property type="taxonomic scope" value="Eukaryota"/>
</dbReference>
<keyword evidence="3" id="KW-1185">Reference proteome</keyword>
<dbReference type="PANTHER" id="PTHR28037">
    <property type="entry name" value="ALCOHOL O-ACETYLTRANSFERASE 1-RELATED"/>
    <property type="match status" value="1"/>
</dbReference>
<sequence length="588" mass="64696">MELPCVSNAPAPLPKIFVEEFHDAAGALPTPPPEAFACPHIGDEARSAPSLASPSLCFERRLGDSELSYFLPSRADGVNDMYLHLGMRAASNLLTPTRFETAWAISRIRHPLLASSVELNDGDYHSARFVYAPPIGVQEALSDARGSMQWKEGSKHDLIDGYLNGPRTLGNSRLSYLILSSPSHLHLHTPPSPPKTPQLSRPGSPASFSEERPGGPPVAPDAELDILIAATHFVGDGIALHTFANDFLQLIAGIDEGTGAQRTEAQLLAILEEEWQRRWGTDSSDVQSFALPSTLERGLPMATTRFARAAARVDFLNDQQKFIGGQSFPRSPVKRGRHTIVPTLSFEPEVTRRMLKRCKANGVSISSALFAVANIAWARVTQDDREGSKLPMMVYSAMNLRPQLRLNQLSYWFLAVGYFNVVLPAFVPRDAPVERTFWHRARSAKSQSAKAAGPLLCSRAREMAEERGRRARRWAREDDSVAADPADAEVSHTGLSRQNAPSRALIGLSLLGNLDGIYQHAKFPGIALHTLTTGSRQRSGGMLIFGYTFVGRLWLSFGWDIHGFDVPVVERFWSEFLSCTHEFLDPAS</sequence>
<gene>
    <name evidence="2" type="ORF">AURDEDRAFT_115711</name>
</gene>
<dbReference type="PANTHER" id="PTHR28037:SF1">
    <property type="entry name" value="ALCOHOL O-ACETYLTRANSFERASE 1-RELATED"/>
    <property type="match status" value="1"/>
</dbReference>
<dbReference type="Proteomes" id="UP000006514">
    <property type="component" value="Unassembled WGS sequence"/>
</dbReference>
<evidence type="ECO:0000313" key="3">
    <source>
        <dbReference type="Proteomes" id="UP000006514"/>
    </source>
</evidence>
<proteinExistence type="predicted"/>
<accession>J0WY62</accession>
<dbReference type="KEGG" id="adl:AURDEDRAFT_115711"/>
<dbReference type="OrthoDB" id="3355480at2759"/>
<dbReference type="InterPro" id="IPR023213">
    <property type="entry name" value="CAT-like_dom_sf"/>
</dbReference>
<dbReference type="OMA" id="LICAMHF"/>